<dbReference type="PANTHER" id="PTHR12993">
    <property type="entry name" value="N-ACETYLGLUCOSAMINYL-PHOSPHATIDYLINOSITOL DE-N-ACETYLASE-RELATED"/>
    <property type="match status" value="1"/>
</dbReference>
<dbReference type="EMBL" id="BJYK01000001">
    <property type="protein sequence ID" value="GEN79426.1"/>
    <property type="molecule type" value="Genomic_DNA"/>
</dbReference>
<proteinExistence type="predicted"/>
<name>A0A511YWC0_9CELL</name>
<evidence type="ECO:0000256" key="1">
    <source>
        <dbReference type="ARBA" id="ARBA00022833"/>
    </source>
</evidence>
<dbReference type="AlphaFoldDB" id="A0A511YWC0"/>
<evidence type="ECO:0000313" key="3">
    <source>
        <dbReference type="Proteomes" id="UP000321484"/>
    </source>
</evidence>
<accession>A0A511YWC0</accession>
<comment type="caution">
    <text evidence="2">The sequence shown here is derived from an EMBL/GenBank/DDBJ whole genome shotgun (WGS) entry which is preliminary data.</text>
</comment>
<protein>
    <recommendedName>
        <fullName evidence="4">GlcNAc-PI de-N-acetylase</fullName>
    </recommendedName>
</protein>
<dbReference type="Pfam" id="PF02585">
    <property type="entry name" value="PIG-L"/>
    <property type="match status" value="1"/>
</dbReference>
<reference evidence="2 3" key="1">
    <citation type="submission" date="2019-07" db="EMBL/GenBank/DDBJ databases">
        <title>Whole genome shotgun sequence of Actinotalea fermentans NBRC 105374.</title>
        <authorList>
            <person name="Hosoyama A."/>
            <person name="Uohara A."/>
            <person name="Ohji S."/>
            <person name="Ichikawa N."/>
        </authorList>
    </citation>
    <scope>NUCLEOTIDE SEQUENCE [LARGE SCALE GENOMIC DNA]</scope>
    <source>
        <strain evidence="2 3">NBRC 105374</strain>
    </source>
</reference>
<dbReference type="GO" id="GO:0000225">
    <property type="term" value="F:N-acetylglucosaminylphosphatidylinositol deacetylase activity"/>
    <property type="evidence" value="ECO:0007669"/>
    <property type="project" value="TreeGrafter"/>
</dbReference>
<dbReference type="SUPFAM" id="SSF102588">
    <property type="entry name" value="LmbE-like"/>
    <property type="match status" value="1"/>
</dbReference>
<dbReference type="InterPro" id="IPR024078">
    <property type="entry name" value="LmbE-like_dom_sf"/>
</dbReference>
<organism evidence="2 3">
    <name type="scientific">Actinotalea fermentans</name>
    <dbReference type="NCBI Taxonomy" id="43671"/>
    <lineage>
        <taxon>Bacteria</taxon>
        <taxon>Bacillati</taxon>
        <taxon>Actinomycetota</taxon>
        <taxon>Actinomycetes</taxon>
        <taxon>Micrococcales</taxon>
        <taxon>Cellulomonadaceae</taxon>
        <taxon>Actinotalea</taxon>
    </lineage>
</organism>
<gene>
    <name evidence="2" type="ORF">AFE02nite_11600</name>
</gene>
<sequence>MVIPLAVTLLVVVGVCVGVTAFTLVLPAMRADAVPVTTSPATCTTHALQMVAHPDDDLLFMNPDIINEVERGACVRTVFLTTGDANRDASYWRLREDGIRAAYATMAGAEDEWTLGTLEIEGRDLQLATLDDAPGISLVFMHLPDGNRRGTGNAIHGRQSLLRLWTGEIETIDAVDGSASYTSGDLRRTLTALIDDFHTDTLRAQDWTLDFRTGDNADHTAAARYVRAAAAQATSAHRLLAYAGYPSWTQPANVNGRELGLKADAIMAYAEHDPKLCAHLQCVESLVTAIRNGRQYVVVAEALDLVVDKAVGRRDGE</sequence>
<dbReference type="PANTHER" id="PTHR12993:SF23">
    <property type="entry name" value="N-ACETYLGLUCOSAMINYLPHOSPHATIDYLINOSITOL DEACETYLASE"/>
    <property type="match status" value="1"/>
</dbReference>
<dbReference type="Proteomes" id="UP000321484">
    <property type="component" value="Unassembled WGS sequence"/>
</dbReference>
<evidence type="ECO:0000313" key="2">
    <source>
        <dbReference type="EMBL" id="GEN79426.1"/>
    </source>
</evidence>
<dbReference type="GO" id="GO:0016137">
    <property type="term" value="P:glycoside metabolic process"/>
    <property type="evidence" value="ECO:0007669"/>
    <property type="project" value="UniProtKB-ARBA"/>
</dbReference>
<keyword evidence="1" id="KW-0862">Zinc</keyword>
<dbReference type="Gene3D" id="3.40.50.10320">
    <property type="entry name" value="LmbE-like"/>
    <property type="match status" value="1"/>
</dbReference>
<keyword evidence="3" id="KW-1185">Reference proteome</keyword>
<evidence type="ECO:0008006" key="4">
    <source>
        <dbReference type="Google" id="ProtNLM"/>
    </source>
</evidence>
<dbReference type="InterPro" id="IPR003737">
    <property type="entry name" value="GlcNAc_PI_deacetylase-related"/>
</dbReference>